<reference evidence="7" key="1">
    <citation type="journal article" date="2023" name="Mol. Ecol. Resour.">
        <title>Chromosome-level genome assembly of a triploid poplar Populus alba 'Berolinensis'.</title>
        <authorList>
            <person name="Chen S."/>
            <person name="Yu Y."/>
            <person name="Wang X."/>
            <person name="Wang S."/>
            <person name="Zhang T."/>
            <person name="Zhou Y."/>
            <person name="He R."/>
            <person name="Meng N."/>
            <person name="Wang Y."/>
            <person name="Liu W."/>
            <person name="Liu Z."/>
            <person name="Liu J."/>
            <person name="Guo Q."/>
            <person name="Huang H."/>
            <person name="Sederoff R.R."/>
            <person name="Wang G."/>
            <person name="Qu G."/>
            <person name="Chen S."/>
        </authorList>
    </citation>
    <scope>NUCLEOTIDE SEQUENCE</scope>
    <source>
        <strain evidence="7">SC-2020</strain>
    </source>
</reference>
<dbReference type="GO" id="GO:0006397">
    <property type="term" value="P:mRNA processing"/>
    <property type="evidence" value="ECO:0007669"/>
    <property type="project" value="InterPro"/>
</dbReference>
<keyword evidence="2" id="KW-0677">Repeat</keyword>
<dbReference type="PANTHER" id="PTHR48036">
    <property type="entry name" value="SPLICING FACTOR (PAD-1), PUTATIVE (AFU_ORTHOLOGUE AFUA_1G15810)-RELATED"/>
    <property type="match status" value="1"/>
</dbReference>
<feature type="region of interest" description="Disordered" evidence="5">
    <location>
        <begin position="1"/>
        <end position="213"/>
    </location>
</feature>
<dbReference type="PROSITE" id="PS50102">
    <property type="entry name" value="RRM"/>
    <property type="match status" value="3"/>
</dbReference>
<dbReference type="EMBL" id="JAQIZT010000009">
    <property type="protein sequence ID" value="KAJ6985809.1"/>
    <property type="molecule type" value="Genomic_DNA"/>
</dbReference>
<proteinExistence type="predicted"/>
<dbReference type="FunFam" id="3.30.70.330:FF:000326">
    <property type="entry name" value="RNA-binding protein 39 isoform X1"/>
    <property type="match status" value="1"/>
</dbReference>
<evidence type="ECO:0000256" key="1">
    <source>
        <dbReference type="ARBA" id="ARBA00022553"/>
    </source>
</evidence>
<dbReference type="CDD" id="cd12284">
    <property type="entry name" value="RRM2_RBM23_RBM39"/>
    <property type="match status" value="1"/>
</dbReference>
<dbReference type="InterPro" id="IPR006509">
    <property type="entry name" value="RBM39_SF"/>
</dbReference>
<dbReference type="InterPro" id="IPR000504">
    <property type="entry name" value="RRM_dom"/>
</dbReference>
<evidence type="ECO:0000256" key="2">
    <source>
        <dbReference type="ARBA" id="ARBA00022737"/>
    </source>
</evidence>
<dbReference type="InterPro" id="IPR035979">
    <property type="entry name" value="RBD_domain_sf"/>
</dbReference>
<dbReference type="GO" id="GO:0005634">
    <property type="term" value="C:nucleus"/>
    <property type="evidence" value="ECO:0007669"/>
    <property type="project" value="InterPro"/>
</dbReference>
<organism evidence="7 8">
    <name type="scientific">Populus alba x Populus x berolinensis</name>
    <dbReference type="NCBI Taxonomy" id="444605"/>
    <lineage>
        <taxon>Eukaryota</taxon>
        <taxon>Viridiplantae</taxon>
        <taxon>Streptophyta</taxon>
        <taxon>Embryophyta</taxon>
        <taxon>Tracheophyta</taxon>
        <taxon>Spermatophyta</taxon>
        <taxon>Magnoliopsida</taxon>
        <taxon>eudicotyledons</taxon>
        <taxon>Gunneridae</taxon>
        <taxon>Pentapetalae</taxon>
        <taxon>rosids</taxon>
        <taxon>fabids</taxon>
        <taxon>Malpighiales</taxon>
        <taxon>Salicaceae</taxon>
        <taxon>Saliceae</taxon>
        <taxon>Populus</taxon>
    </lineage>
</organism>
<feature type="domain" description="RRM" evidence="6">
    <location>
        <begin position="551"/>
        <end position="611"/>
    </location>
</feature>
<dbReference type="SUPFAM" id="SSF54928">
    <property type="entry name" value="RNA-binding domain, RBD"/>
    <property type="match status" value="2"/>
</dbReference>
<feature type="compositionally biased region" description="Basic and acidic residues" evidence="5">
    <location>
        <begin position="64"/>
        <end position="147"/>
    </location>
</feature>
<keyword evidence="1" id="KW-0597">Phosphoprotein</keyword>
<evidence type="ECO:0000313" key="8">
    <source>
        <dbReference type="Proteomes" id="UP001164929"/>
    </source>
</evidence>
<dbReference type="SMART" id="SM00360">
    <property type="entry name" value="RRM"/>
    <property type="match status" value="3"/>
</dbReference>
<accession>A0AAD6QAZ1</accession>
<dbReference type="Gene3D" id="3.30.70.330">
    <property type="match status" value="3"/>
</dbReference>
<feature type="domain" description="RRM" evidence="6">
    <location>
        <begin position="317"/>
        <end position="394"/>
    </location>
</feature>
<protein>
    <submittedName>
        <fullName evidence="7">RNA-binding protein 39-like isoform X1</fullName>
    </submittedName>
</protein>
<dbReference type="GO" id="GO:0003723">
    <property type="term" value="F:RNA binding"/>
    <property type="evidence" value="ECO:0007669"/>
    <property type="project" value="UniProtKB-UniRule"/>
</dbReference>
<dbReference type="Proteomes" id="UP001164929">
    <property type="component" value="Chromosome 9"/>
</dbReference>
<keyword evidence="8" id="KW-1185">Reference proteome</keyword>
<dbReference type="NCBIfam" id="TIGR01622">
    <property type="entry name" value="SF-CC1"/>
    <property type="match status" value="1"/>
</dbReference>
<evidence type="ECO:0000313" key="7">
    <source>
        <dbReference type="EMBL" id="KAJ6985809.1"/>
    </source>
</evidence>
<comment type="caution">
    <text evidence="7">The sequence shown here is derived from an EMBL/GenBank/DDBJ whole genome shotgun (WGS) entry which is preliminary data.</text>
</comment>
<dbReference type="FunFam" id="3.30.70.330:FF:000601">
    <property type="entry name" value="CC1-like, splicing factor"/>
    <property type="match status" value="1"/>
</dbReference>
<dbReference type="Pfam" id="PF15519">
    <property type="entry name" value="RBM39linker"/>
    <property type="match status" value="1"/>
</dbReference>
<evidence type="ECO:0000256" key="5">
    <source>
        <dbReference type="SAM" id="MobiDB-lite"/>
    </source>
</evidence>
<evidence type="ECO:0000256" key="4">
    <source>
        <dbReference type="PROSITE-ProRule" id="PRU00176"/>
    </source>
</evidence>
<dbReference type="AlphaFoldDB" id="A0AAD6QAZ1"/>
<keyword evidence="3 4" id="KW-0694">RNA-binding</keyword>
<dbReference type="InterPro" id="IPR012677">
    <property type="entry name" value="Nucleotide-bd_a/b_plait_sf"/>
</dbReference>
<dbReference type="Pfam" id="PF00076">
    <property type="entry name" value="RRM_1"/>
    <property type="match status" value="3"/>
</dbReference>
<feature type="domain" description="RRM" evidence="6">
    <location>
        <begin position="215"/>
        <end position="292"/>
    </location>
</feature>
<feature type="compositionally biased region" description="Basic residues" evidence="5">
    <location>
        <begin position="148"/>
        <end position="157"/>
    </location>
</feature>
<dbReference type="InterPro" id="IPR029123">
    <property type="entry name" value="RBM39_linker"/>
</dbReference>
<evidence type="ECO:0000256" key="3">
    <source>
        <dbReference type="ARBA" id="ARBA00022884"/>
    </source>
</evidence>
<feature type="compositionally biased region" description="Basic and acidic residues" evidence="5">
    <location>
        <begin position="158"/>
        <end position="213"/>
    </location>
</feature>
<dbReference type="CDD" id="cd12285">
    <property type="entry name" value="RRM3_RBM39_like"/>
    <property type="match status" value="1"/>
</dbReference>
<sequence length="622" mass="70896">MEFDEYDYLEKTVENPEPPKVRETANGEGDIVKSREKDRLRSSKRRSDDKDDGDDERRRSKQSRSGDENRDRERSKERGLSHHRSQSRDGERDWHRSSREHRDRDRGKDRDREERNGKERDRDRDRREHDRDGEREREREKEKERERLRRSRSRSERHRSDQDEKDREKSRDRELREKEREKEMESRERDRESRRYKERKEEATEPEADPERDQRTVFAYQICLKADERDVYEFFSRAGKVRDVRLIMDRNSRRSKGVGYIEFYDAMSVPMAIALSGQPLLGQPVMVKPSEAEKNLVQSTTAVASGGLIGPYTGGARRLYIGNLHFNITEDQLRQVFEPFGAVELVQLPHDESGHCKGFGFVQFARLEDARNALNLNGQVEIAGRPIKVSAVTDQVGAQDGGTNVGDFDDDDGGGLALNARSRALLMQKLDRTGTASSITGSLGTPTLPTAPILGAAPAVSPAIAPLLSGSVLAIPGLPIAGLQLPATTIPTVETIGVPSDCILLKNMFDPKTEVHGLSFFRLPDSSAFVLFCLGPVLFWQTEPDFDLDIKEDVQEECSRFGNVKHIHVDKNSAGFVYMRFENMQGAVNAQRALHGRWFAGKMITATFMVPQTYEAKFPDSR</sequence>
<feature type="compositionally biased region" description="Basic and acidic residues" evidence="5">
    <location>
        <begin position="8"/>
        <end position="49"/>
    </location>
</feature>
<dbReference type="CDD" id="cd12283">
    <property type="entry name" value="RRM1_RBM39_like"/>
    <property type="match status" value="1"/>
</dbReference>
<name>A0AAD6QAZ1_9ROSI</name>
<evidence type="ECO:0000259" key="6">
    <source>
        <dbReference type="PROSITE" id="PS50102"/>
    </source>
</evidence>
<gene>
    <name evidence="7" type="ORF">NC653_023675</name>
</gene>